<accession>M6UCK0</accession>
<gene>
    <name evidence="1" type="ORF">LEP1GSC186_1560</name>
</gene>
<organism evidence="1 2">
    <name type="scientific">Leptospira noguchii serovar Autumnalis str. ZUN142</name>
    <dbReference type="NCBI Taxonomy" id="1085540"/>
    <lineage>
        <taxon>Bacteria</taxon>
        <taxon>Pseudomonadati</taxon>
        <taxon>Spirochaetota</taxon>
        <taxon>Spirochaetia</taxon>
        <taxon>Leptospirales</taxon>
        <taxon>Leptospiraceae</taxon>
        <taxon>Leptospira</taxon>
    </lineage>
</organism>
<protein>
    <submittedName>
        <fullName evidence="1">Uncharacterized protein</fullName>
    </submittedName>
</protein>
<dbReference type="AlphaFoldDB" id="M6UCK0"/>
<dbReference type="EMBL" id="AHOP02000006">
    <property type="protein sequence ID" value="EMO42792.1"/>
    <property type="molecule type" value="Genomic_DNA"/>
</dbReference>
<evidence type="ECO:0000313" key="1">
    <source>
        <dbReference type="EMBL" id="EMO42792.1"/>
    </source>
</evidence>
<comment type="caution">
    <text evidence="1">The sequence shown here is derived from an EMBL/GenBank/DDBJ whole genome shotgun (WGS) entry which is preliminary data.</text>
</comment>
<name>M6UCK0_9LEPT</name>
<reference evidence="1 2" key="1">
    <citation type="submission" date="2013-01" db="EMBL/GenBank/DDBJ databases">
        <authorList>
            <person name="Harkins D.M."/>
            <person name="Durkin A.S."/>
            <person name="Brinkac L.M."/>
            <person name="Haft D.H."/>
            <person name="Selengut J.D."/>
            <person name="Sanka R."/>
            <person name="DePew J."/>
            <person name="Purushe J."/>
            <person name="Matthias M.A."/>
            <person name="Vinetz J.M."/>
            <person name="Sutton G.G."/>
            <person name="Nierman W.C."/>
            <person name="Fouts D.E."/>
        </authorList>
    </citation>
    <scope>NUCLEOTIDE SEQUENCE [LARGE SCALE GENOMIC DNA]</scope>
    <source>
        <strain evidence="1 2">ZUN142</strain>
    </source>
</reference>
<dbReference type="Proteomes" id="UP000012153">
    <property type="component" value="Unassembled WGS sequence"/>
</dbReference>
<evidence type="ECO:0000313" key="2">
    <source>
        <dbReference type="Proteomes" id="UP000012153"/>
    </source>
</evidence>
<sequence length="48" mass="5852">MNLKNKKILLILHTKSPRLILLKIRKFAKLHLTPSYWLFEGDFLHFKF</sequence>
<proteinExistence type="predicted"/>